<feature type="transmembrane region" description="Helical" evidence="1">
    <location>
        <begin position="6"/>
        <end position="26"/>
    </location>
</feature>
<organism evidence="2 3">
    <name type="scientific">Mesonia profundi</name>
    <dbReference type="NCBI Taxonomy" id="3070998"/>
    <lineage>
        <taxon>Bacteria</taxon>
        <taxon>Pseudomonadati</taxon>
        <taxon>Bacteroidota</taxon>
        <taxon>Flavobacteriia</taxon>
        <taxon>Flavobacteriales</taxon>
        <taxon>Flavobacteriaceae</taxon>
        <taxon>Mesonia</taxon>
    </lineage>
</organism>
<gene>
    <name evidence="2" type="ORF">RBU60_03150</name>
</gene>
<accession>A0ABU0ZYV8</accession>
<feature type="transmembrane region" description="Helical" evidence="1">
    <location>
        <begin position="38"/>
        <end position="57"/>
    </location>
</feature>
<evidence type="ECO:0000313" key="2">
    <source>
        <dbReference type="EMBL" id="MDQ7916559.1"/>
    </source>
</evidence>
<evidence type="ECO:0008006" key="4">
    <source>
        <dbReference type="Google" id="ProtNLM"/>
    </source>
</evidence>
<proteinExistence type="predicted"/>
<keyword evidence="1" id="KW-0472">Membrane</keyword>
<keyword evidence="3" id="KW-1185">Reference proteome</keyword>
<keyword evidence="1" id="KW-0812">Transmembrane</keyword>
<keyword evidence="1" id="KW-1133">Transmembrane helix</keyword>
<evidence type="ECO:0000313" key="3">
    <source>
        <dbReference type="Proteomes" id="UP001230915"/>
    </source>
</evidence>
<protein>
    <recommendedName>
        <fullName evidence="4">Molybdenum ABC transporter permease</fullName>
    </recommendedName>
</protein>
<sequence length="59" mass="7014">MDLNTPIFTYLIVGVCVLYISVSLYRFKELDKNKRVKLYILIGIFVLYVVAKIWRITQE</sequence>
<name>A0ABU0ZYV8_9FLAO</name>
<reference evidence="2 3" key="1">
    <citation type="submission" date="2023-08" db="EMBL/GenBank/DDBJ databases">
        <title>Mesonia sp. MT50, isolated from deep-sea sediment of the Mariana Trench.</title>
        <authorList>
            <person name="Fu H."/>
        </authorList>
    </citation>
    <scope>NUCLEOTIDE SEQUENCE [LARGE SCALE GENOMIC DNA]</scope>
    <source>
        <strain evidence="2 3">MT50</strain>
    </source>
</reference>
<evidence type="ECO:0000256" key="1">
    <source>
        <dbReference type="SAM" id="Phobius"/>
    </source>
</evidence>
<dbReference type="EMBL" id="JAVHUL010000005">
    <property type="protein sequence ID" value="MDQ7916559.1"/>
    <property type="molecule type" value="Genomic_DNA"/>
</dbReference>
<dbReference type="Proteomes" id="UP001230915">
    <property type="component" value="Unassembled WGS sequence"/>
</dbReference>
<comment type="caution">
    <text evidence="2">The sequence shown here is derived from an EMBL/GenBank/DDBJ whole genome shotgun (WGS) entry which is preliminary data.</text>
</comment>
<dbReference type="RefSeq" id="WP_308863210.1">
    <property type="nucleotide sequence ID" value="NZ_JAVHUL010000005.1"/>
</dbReference>